<dbReference type="AlphaFoldDB" id="A0A9Q1IDG3"/>
<dbReference type="InterPro" id="IPR028255">
    <property type="entry name" value="CENP-T"/>
</dbReference>
<dbReference type="Proteomes" id="UP001152622">
    <property type="component" value="Chromosome 20"/>
</dbReference>
<feature type="compositionally biased region" description="Acidic residues" evidence="2">
    <location>
        <begin position="428"/>
        <end position="452"/>
    </location>
</feature>
<dbReference type="GO" id="GO:0000278">
    <property type="term" value="P:mitotic cell cycle"/>
    <property type="evidence" value="ECO:0007669"/>
    <property type="project" value="TreeGrafter"/>
</dbReference>
<evidence type="ECO:0000256" key="2">
    <source>
        <dbReference type="SAM" id="MobiDB-lite"/>
    </source>
</evidence>
<evidence type="ECO:0000313" key="5">
    <source>
        <dbReference type="Proteomes" id="UP001152622"/>
    </source>
</evidence>
<proteinExistence type="predicted"/>
<evidence type="ECO:0000259" key="3">
    <source>
        <dbReference type="Pfam" id="PF16171"/>
    </source>
</evidence>
<dbReference type="PANTHER" id="PTHR46904:SF1">
    <property type="entry name" value="CENTROMERE PROTEIN T"/>
    <property type="match status" value="1"/>
</dbReference>
<dbReference type="GO" id="GO:0003677">
    <property type="term" value="F:DNA binding"/>
    <property type="evidence" value="ECO:0007669"/>
    <property type="project" value="UniProtKB-KW"/>
</dbReference>
<feature type="region of interest" description="Disordered" evidence="2">
    <location>
        <begin position="44"/>
        <end position="66"/>
    </location>
</feature>
<evidence type="ECO:0000256" key="1">
    <source>
        <dbReference type="ARBA" id="ARBA00023125"/>
    </source>
</evidence>
<dbReference type="GO" id="GO:0007059">
    <property type="term" value="P:chromosome segregation"/>
    <property type="evidence" value="ECO:0007669"/>
    <property type="project" value="TreeGrafter"/>
</dbReference>
<feature type="compositionally biased region" description="Low complexity" evidence="2">
    <location>
        <begin position="50"/>
        <end position="64"/>
    </location>
</feature>
<accession>A0A9Q1IDG3</accession>
<dbReference type="PANTHER" id="PTHR46904">
    <property type="entry name" value="CENTROMERE PROTEIN T"/>
    <property type="match status" value="1"/>
</dbReference>
<keyword evidence="1" id="KW-0238">DNA-binding</keyword>
<feature type="compositionally biased region" description="Acidic residues" evidence="2">
    <location>
        <begin position="460"/>
        <end position="476"/>
    </location>
</feature>
<evidence type="ECO:0000313" key="4">
    <source>
        <dbReference type="EMBL" id="KAJ8335624.1"/>
    </source>
</evidence>
<dbReference type="GO" id="GO:0051382">
    <property type="term" value="P:kinetochore assembly"/>
    <property type="evidence" value="ECO:0007669"/>
    <property type="project" value="InterPro"/>
</dbReference>
<name>A0A9Q1IDG3_SYNKA</name>
<comment type="caution">
    <text evidence="4">The sequence shown here is derived from an EMBL/GenBank/DDBJ whole genome shotgun (WGS) entry which is preliminary data.</text>
</comment>
<dbReference type="GO" id="GO:0000776">
    <property type="term" value="C:kinetochore"/>
    <property type="evidence" value="ECO:0007669"/>
    <property type="project" value="InterPro"/>
</dbReference>
<dbReference type="OrthoDB" id="10071681at2759"/>
<reference evidence="4" key="1">
    <citation type="journal article" date="2023" name="Science">
        <title>Genome structures resolve the early diversification of teleost fishes.</title>
        <authorList>
            <person name="Parey E."/>
            <person name="Louis A."/>
            <person name="Montfort J."/>
            <person name="Bouchez O."/>
            <person name="Roques C."/>
            <person name="Iampietro C."/>
            <person name="Lluch J."/>
            <person name="Castinel A."/>
            <person name="Donnadieu C."/>
            <person name="Desvignes T."/>
            <person name="Floi Bucao C."/>
            <person name="Jouanno E."/>
            <person name="Wen M."/>
            <person name="Mejri S."/>
            <person name="Dirks R."/>
            <person name="Jansen H."/>
            <person name="Henkel C."/>
            <person name="Chen W.J."/>
            <person name="Zahm M."/>
            <person name="Cabau C."/>
            <person name="Klopp C."/>
            <person name="Thompson A.W."/>
            <person name="Robinson-Rechavi M."/>
            <person name="Braasch I."/>
            <person name="Lecointre G."/>
            <person name="Bobe J."/>
            <person name="Postlethwait J.H."/>
            <person name="Berthelot C."/>
            <person name="Roest Crollius H."/>
            <person name="Guiguen Y."/>
        </authorList>
    </citation>
    <scope>NUCLEOTIDE SEQUENCE</scope>
    <source>
        <strain evidence="4">WJC10195</strain>
    </source>
</reference>
<sequence length="573" mass="62205">MCESTKLTTIIGTGATLTCFTMDSFEDVSARVLLRNVMYTEQPRSPVTRSMSRQQSASSRAKMSTRLRKSDVGLLSPQVALRQKLRQNLHKNISNGSPLKTRKSSLSMSTTIGKVKTPAVTSSHSLSEDDITPRGLLRGILRTEPELSLLVPDRPDSEETEPRSTESSLCSNRPSMGISNMSNLELPDLPTVNLTMAVRGISRKRPKRNINLSVFERKIIDQSGDGCGDGEQDATGNLSAMSGASASSLSLSLKTPCVVLHVDRRVLQRNAGKRKAISVEDFEAGVHDLLAKKRNPGREQSLSETAGMEKFTLGLSNATASNASSIAMSNTALYPPPVSTTHAYVAIHDRDTVTASQIQREMEAGGGGVGARTQDEVEEEEMKVEQQQQQQEEEEEEVGGDAYGGARRKSRRTGSRTGVEEGRAGEQGYEEEAEKMEDDMGAVLDEIDDEGPEGSVREGGDDEAVESEREEEEEERDNVFESNMQEEDGENGTTLESDREEGGALESTGTQEGGATESEKQEEEVSSGPEQVRGSGAHLGEGPSLRGGDEDPWNGSRTWLQEPLQRPTADGHR</sequence>
<dbReference type="Pfam" id="PF16171">
    <property type="entry name" value="CENP-T_N"/>
    <property type="match status" value="1"/>
</dbReference>
<feature type="compositionally biased region" description="Polar residues" evidence="2">
    <location>
        <begin position="169"/>
        <end position="182"/>
    </location>
</feature>
<dbReference type="InterPro" id="IPR032373">
    <property type="entry name" value="CENP-T_N"/>
</dbReference>
<organism evidence="4 5">
    <name type="scientific">Synaphobranchus kaupii</name>
    <name type="common">Kaup's arrowtooth eel</name>
    <dbReference type="NCBI Taxonomy" id="118154"/>
    <lineage>
        <taxon>Eukaryota</taxon>
        <taxon>Metazoa</taxon>
        <taxon>Chordata</taxon>
        <taxon>Craniata</taxon>
        <taxon>Vertebrata</taxon>
        <taxon>Euteleostomi</taxon>
        <taxon>Actinopterygii</taxon>
        <taxon>Neopterygii</taxon>
        <taxon>Teleostei</taxon>
        <taxon>Anguilliformes</taxon>
        <taxon>Synaphobranchidae</taxon>
        <taxon>Synaphobranchus</taxon>
    </lineage>
</organism>
<feature type="region of interest" description="Disordered" evidence="2">
    <location>
        <begin position="149"/>
        <end position="182"/>
    </location>
</feature>
<protein>
    <recommendedName>
        <fullName evidence="3">Centromere kinetochore component CENP-T N-terminal domain-containing protein</fullName>
    </recommendedName>
</protein>
<feature type="domain" description="Centromere kinetochore component CENP-T N-terminal" evidence="3">
    <location>
        <begin position="82"/>
        <end position="416"/>
    </location>
</feature>
<gene>
    <name evidence="4" type="ORF">SKAU_G00389660</name>
</gene>
<feature type="region of interest" description="Disordered" evidence="2">
    <location>
        <begin position="363"/>
        <end position="573"/>
    </location>
</feature>
<dbReference type="EMBL" id="JAINUF010000020">
    <property type="protein sequence ID" value="KAJ8335624.1"/>
    <property type="molecule type" value="Genomic_DNA"/>
</dbReference>
<keyword evidence="5" id="KW-1185">Reference proteome</keyword>
<feature type="compositionally biased region" description="Basic and acidic residues" evidence="2">
    <location>
        <begin position="153"/>
        <end position="164"/>
    </location>
</feature>